<proteinExistence type="predicted"/>
<dbReference type="RefSeq" id="WP_002671057.1">
    <property type="nucleotide sequence ID" value="NZ_CP085961.1"/>
</dbReference>
<dbReference type="EMBL" id="UARG01000017">
    <property type="protein sequence ID" value="SQA77371.1"/>
    <property type="molecule type" value="Genomic_DNA"/>
</dbReference>
<evidence type="ECO:0000313" key="2">
    <source>
        <dbReference type="Proteomes" id="UP000249891"/>
    </source>
</evidence>
<sequence>MKRIYYILKISLFLLFVTITLNSCSKDKDPQNPIIKDPTEFAWSKLEVRFTKGHSHGYFHGNPDYPVKYLKTVQRFYFNNINGVPTPATDNPTAIRWEGTDVVADDHHDEDEDEDALHNHQHNAGVSLYGIELIFYDKDGKRVNAQLSTGDAPNHYQFFFIANNFAAVASNTTVPTQAEALDYKYRDTNPEELYIKGGSFDKNPNAPKGVLRKEQIGLKGFFEVKRTYINFDLQIVLGVFATKPANLTYNTVPANKVLDVKIPIHIYTDLLREDKTVEDAMREFGVSKAEIKKDQDDIIASDLSPESSGTFL</sequence>
<accession>A0A2X2RM32</accession>
<reference evidence="1 2" key="1">
    <citation type="submission" date="2018-06" db="EMBL/GenBank/DDBJ databases">
        <authorList>
            <consortium name="Pathogen Informatics"/>
            <person name="Doyle S."/>
        </authorList>
    </citation>
    <scope>NUCLEOTIDE SEQUENCE [LARGE SCALE GENOMIC DNA]</scope>
    <source>
        <strain evidence="1 2">NCTC11546</strain>
    </source>
</reference>
<evidence type="ECO:0000313" key="1">
    <source>
        <dbReference type="EMBL" id="SQA77371.1"/>
    </source>
</evidence>
<protein>
    <submittedName>
        <fullName evidence="1">Uncharacterized protein</fullName>
    </submittedName>
</protein>
<dbReference type="Proteomes" id="UP000249891">
    <property type="component" value="Unassembled WGS sequence"/>
</dbReference>
<gene>
    <name evidence="1" type="ORF">NCTC11546_00577</name>
</gene>
<dbReference type="AlphaFoldDB" id="A0A2X2RM32"/>
<organism evidence="1 2">
    <name type="scientific">Capnocytophaga ochracea</name>
    <dbReference type="NCBI Taxonomy" id="1018"/>
    <lineage>
        <taxon>Bacteria</taxon>
        <taxon>Pseudomonadati</taxon>
        <taxon>Bacteroidota</taxon>
        <taxon>Flavobacteriia</taxon>
        <taxon>Flavobacteriales</taxon>
        <taxon>Flavobacteriaceae</taxon>
        <taxon>Capnocytophaga</taxon>
    </lineage>
</organism>
<name>A0A2X2RM32_CAPOC</name>